<name>A0ACC2VTW3_9TREE</name>
<comment type="caution">
    <text evidence="1">The sequence shown here is derived from an EMBL/GenBank/DDBJ whole genome shotgun (WGS) entry which is preliminary data.</text>
</comment>
<proteinExistence type="predicted"/>
<organism evidence="1 2">
    <name type="scientific">Naganishia cerealis</name>
    <dbReference type="NCBI Taxonomy" id="610337"/>
    <lineage>
        <taxon>Eukaryota</taxon>
        <taxon>Fungi</taxon>
        <taxon>Dikarya</taxon>
        <taxon>Basidiomycota</taxon>
        <taxon>Agaricomycotina</taxon>
        <taxon>Tremellomycetes</taxon>
        <taxon>Filobasidiales</taxon>
        <taxon>Filobasidiaceae</taxon>
        <taxon>Naganishia</taxon>
    </lineage>
</organism>
<dbReference type="EMBL" id="JASBWR010000049">
    <property type="protein sequence ID" value="KAJ9102880.1"/>
    <property type="molecule type" value="Genomic_DNA"/>
</dbReference>
<evidence type="ECO:0000313" key="2">
    <source>
        <dbReference type="Proteomes" id="UP001241377"/>
    </source>
</evidence>
<evidence type="ECO:0000313" key="1">
    <source>
        <dbReference type="EMBL" id="KAJ9102880.1"/>
    </source>
</evidence>
<protein>
    <submittedName>
        <fullName evidence="1">Uncharacterized protein</fullName>
    </submittedName>
</protein>
<accession>A0ACC2VTW3</accession>
<sequence length="68" mass="7876">MSKSHILRVKDKDYFPVVVVANKCDLDYDRQVDVQGTLHMSQMWTIAHRGVNVNRGRKHSKAIRSCVH</sequence>
<gene>
    <name evidence="1" type="ORF">QFC19_004609</name>
</gene>
<keyword evidence="2" id="KW-1185">Reference proteome</keyword>
<reference evidence="1" key="1">
    <citation type="submission" date="2023-04" db="EMBL/GenBank/DDBJ databases">
        <title>Draft Genome sequencing of Naganishia species isolated from polar environments using Oxford Nanopore Technology.</title>
        <authorList>
            <person name="Leo P."/>
            <person name="Venkateswaran K."/>
        </authorList>
    </citation>
    <scope>NUCLEOTIDE SEQUENCE</scope>
    <source>
        <strain evidence="1">MNA-CCFEE 5261</strain>
    </source>
</reference>
<dbReference type="Proteomes" id="UP001241377">
    <property type="component" value="Unassembled WGS sequence"/>
</dbReference>